<keyword evidence="2" id="KW-1185">Reference proteome</keyword>
<sequence length="343" mass="37284">MNLAQAFPWQADSNEALGSPFTARVLRLIADRLKPGTPVMDAMFAFSGDVGPYRHSVPLRLLGGLHALVLANEAPDLAAAYPPNPTPDDATLGAALDRALAEHQTRLLEWLASPPQTNEVRRSIALIAGAALLSRRYGKPFVLSELGASAGLNLYWDRYALAPKGWRIGPAAPALTLSPDWSGAQPPAAHLSVTERRGVDLNPVDPHDPDQRLRLLSYLWADQRDRIDLTRKAIAVTNAEVDKGDASDWLARRLATHYPGHIHLVTHTIAWQYFPDHVQAACLATFEEAGRRAAPDAPLARIAMEADEGGPGAGLTLTTWPGGVTETLGRVDFHGRWLDWRAT</sequence>
<comment type="caution">
    <text evidence="1">The sequence shown here is derived from an EMBL/GenBank/DDBJ whole genome shotgun (WGS) entry which is preliminary data.</text>
</comment>
<dbReference type="PIRSF" id="PIRSF012608">
    <property type="entry name" value="UCP012608"/>
    <property type="match status" value="1"/>
</dbReference>
<evidence type="ECO:0000313" key="1">
    <source>
        <dbReference type="EMBL" id="MBV7378575.1"/>
    </source>
</evidence>
<protein>
    <submittedName>
        <fullName evidence="1">DUF2332 family protein</fullName>
    </submittedName>
</protein>
<dbReference type="Pfam" id="PF10094">
    <property type="entry name" value="DUF2332"/>
    <property type="match status" value="1"/>
</dbReference>
<dbReference type="Proteomes" id="UP000756530">
    <property type="component" value="Unassembled WGS sequence"/>
</dbReference>
<accession>A0ABS6T062</accession>
<proteinExistence type="predicted"/>
<gene>
    <name evidence="1" type="ORF">KJP28_06520</name>
</gene>
<evidence type="ECO:0000313" key="2">
    <source>
        <dbReference type="Proteomes" id="UP000756530"/>
    </source>
</evidence>
<dbReference type="RefSeq" id="WP_218391770.1">
    <property type="nucleotide sequence ID" value="NZ_JAHUZE010000002.1"/>
</dbReference>
<reference evidence="1 2" key="1">
    <citation type="submission" date="2021-05" db="EMBL/GenBank/DDBJ databases">
        <title>Culturable bacteria isolated from Daya Bay.</title>
        <authorList>
            <person name="Zheng W."/>
            <person name="Yu S."/>
            <person name="Huang Y."/>
        </authorList>
    </citation>
    <scope>NUCLEOTIDE SEQUENCE [LARGE SCALE GENOMIC DNA]</scope>
    <source>
        <strain evidence="1 2">DP4N28-5</strain>
    </source>
</reference>
<name>A0ABS6T062_9RHOB</name>
<dbReference type="InterPro" id="IPR011200">
    <property type="entry name" value="UCP012608"/>
</dbReference>
<dbReference type="EMBL" id="JAHUZE010000002">
    <property type="protein sequence ID" value="MBV7378575.1"/>
    <property type="molecule type" value="Genomic_DNA"/>
</dbReference>
<organism evidence="1 2">
    <name type="scientific">Maritimibacter dapengensis</name>
    <dbReference type="NCBI Taxonomy" id="2836868"/>
    <lineage>
        <taxon>Bacteria</taxon>
        <taxon>Pseudomonadati</taxon>
        <taxon>Pseudomonadota</taxon>
        <taxon>Alphaproteobacteria</taxon>
        <taxon>Rhodobacterales</taxon>
        <taxon>Roseobacteraceae</taxon>
        <taxon>Maritimibacter</taxon>
    </lineage>
</organism>